<reference evidence="3 4" key="1">
    <citation type="journal article" date="2010" name="Nature">
        <title>The Ectocarpus genome and the independent evolution of multicellularity in brown algae.</title>
        <authorList>
            <person name="Cock J.M."/>
            <person name="Sterck L."/>
            <person name="Rouze P."/>
            <person name="Scornet D."/>
            <person name="Allen A.E."/>
            <person name="Amoutzias G."/>
            <person name="Anthouard V."/>
            <person name="Artiguenave F."/>
            <person name="Aury J.M."/>
            <person name="Badger J.H."/>
            <person name="Beszteri B."/>
            <person name="Billiau K."/>
            <person name="Bonnet E."/>
            <person name="Bothwell J.H."/>
            <person name="Bowler C."/>
            <person name="Boyen C."/>
            <person name="Brownlee C."/>
            <person name="Carrano C.J."/>
            <person name="Charrier B."/>
            <person name="Cho G.Y."/>
            <person name="Coelho S.M."/>
            <person name="Collen J."/>
            <person name="Corre E."/>
            <person name="Da Silva C."/>
            <person name="Delage L."/>
            <person name="Delaroque N."/>
            <person name="Dittami S.M."/>
            <person name="Doulbeau S."/>
            <person name="Elias M."/>
            <person name="Farnham G."/>
            <person name="Gachon C.M."/>
            <person name="Gschloessl B."/>
            <person name="Heesch S."/>
            <person name="Jabbari K."/>
            <person name="Jubin C."/>
            <person name="Kawai H."/>
            <person name="Kimura K."/>
            <person name="Kloareg B."/>
            <person name="Kupper F.C."/>
            <person name="Lang D."/>
            <person name="Le Bail A."/>
            <person name="Leblanc C."/>
            <person name="Lerouge P."/>
            <person name="Lohr M."/>
            <person name="Lopez P.J."/>
            <person name="Martens C."/>
            <person name="Maumus F."/>
            <person name="Michel G."/>
            <person name="Miranda-Saavedra D."/>
            <person name="Morales J."/>
            <person name="Moreau H."/>
            <person name="Motomura T."/>
            <person name="Nagasato C."/>
            <person name="Napoli C.A."/>
            <person name="Nelson D.R."/>
            <person name="Nyvall-Collen P."/>
            <person name="Peters A.F."/>
            <person name="Pommier C."/>
            <person name="Potin P."/>
            <person name="Poulain J."/>
            <person name="Quesneville H."/>
            <person name="Read B."/>
            <person name="Rensing S.A."/>
            <person name="Ritter A."/>
            <person name="Rousvoal S."/>
            <person name="Samanta M."/>
            <person name="Samson G."/>
            <person name="Schroeder D.C."/>
            <person name="Segurens B."/>
            <person name="Strittmatter M."/>
            <person name="Tonon T."/>
            <person name="Tregear J.W."/>
            <person name="Valentin K."/>
            <person name="von Dassow P."/>
            <person name="Yamagishi T."/>
            <person name="Van de Peer Y."/>
            <person name="Wincker P."/>
        </authorList>
    </citation>
    <scope>NUCLEOTIDE SEQUENCE [LARGE SCALE GENOMIC DNA]</scope>
    <source>
        <strain evidence="4">Ec32 / CCAP1310/4</strain>
    </source>
</reference>
<feature type="compositionally biased region" description="Basic and acidic residues" evidence="1">
    <location>
        <begin position="210"/>
        <end position="233"/>
    </location>
</feature>
<feature type="compositionally biased region" description="Basic residues" evidence="1">
    <location>
        <begin position="428"/>
        <end position="439"/>
    </location>
</feature>
<dbReference type="OMA" id="CSMYSIS"/>
<keyword evidence="4" id="KW-1185">Reference proteome</keyword>
<dbReference type="EMBL" id="FN649733">
    <property type="protein sequence ID" value="CBN76842.1"/>
    <property type="molecule type" value="Genomic_DNA"/>
</dbReference>
<evidence type="ECO:0000313" key="3">
    <source>
        <dbReference type="EMBL" id="CBN76842.1"/>
    </source>
</evidence>
<dbReference type="GO" id="GO:0005634">
    <property type="term" value="C:nucleus"/>
    <property type="evidence" value="ECO:0007669"/>
    <property type="project" value="TreeGrafter"/>
</dbReference>
<sequence>MILVPQQQGVDDLVQDTNGYQYQFAQGLPVVADNLLPISLARHPATTWNQKKIWEAEQADLKQKKDEASANKELKRDSDRRFYENLAGGKPQDASAAALNFMYNPPPGYQQPEEEELNDDDEAVKKFKALAKMKADPNFSAATQSSELEKLVGRRVNPGVSLAEQQERFPFLKDAPVEHAYAAGVKVNFKPFNNVIRHVRCMRCGEWGHRSGDRECSVDENPHDAERQKREDPMSYMAAASGGGNLDSSTYGGGGDDASVDPDSEYVNSLSTKKKRRLLKLLQKMEEGGGEAKKSAKKKDRKGSKKRSSSKQGSRESDGGGAGSGSKREKERRQSRKGTSREEDGEGEQISSRSAVNDHRKDRKRKREEREDGSSRRTDSDDVNDHKRDMDLAEDRVVAEESGQHAERKAAGLGARSSSRDEKDAQEKKRRRKKEKKKGRVEDHDRGSTRKSSSGRNHRHGKDKK</sequence>
<dbReference type="Proteomes" id="UP000002630">
    <property type="component" value="Linkage Group LG08"/>
</dbReference>
<name>D8LIV8_ECTSI</name>
<dbReference type="Pfam" id="PF10197">
    <property type="entry name" value="Cir_N"/>
    <property type="match status" value="1"/>
</dbReference>
<evidence type="ECO:0000256" key="1">
    <source>
        <dbReference type="SAM" id="MobiDB-lite"/>
    </source>
</evidence>
<dbReference type="InterPro" id="IPR040014">
    <property type="entry name" value="CIR1"/>
</dbReference>
<dbReference type="OrthoDB" id="6253837at2759"/>
<dbReference type="eggNOG" id="KOG3794">
    <property type="taxonomic scope" value="Eukaryota"/>
</dbReference>
<feature type="domain" description="CBF1-interacting co-repressor CIR N-terminal" evidence="2">
    <location>
        <begin position="43"/>
        <end position="75"/>
    </location>
</feature>
<evidence type="ECO:0000313" key="4">
    <source>
        <dbReference type="Proteomes" id="UP000002630"/>
    </source>
</evidence>
<feature type="region of interest" description="Disordered" evidence="1">
    <location>
        <begin position="210"/>
        <end position="465"/>
    </location>
</feature>
<protein>
    <recommendedName>
        <fullName evidence="2">CBF1-interacting co-repressor CIR N-terminal domain-containing protein</fullName>
    </recommendedName>
</protein>
<feature type="compositionally biased region" description="Basic and acidic residues" evidence="1">
    <location>
        <begin position="368"/>
        <end position="410"/>
    </location>
</feature>
<dbReference type="InParanoid" id="D8LIV8"/>
<dbReference type="InterPro" id="IPR019339">
    <property type="entry name" value="CIR_N_dom"/>
</dbReference>
<feature type="compositionally biased region" description="Basic residues" evidence="1">
    <location>
        <begin position="456"/>
        <end position="465"/>
    </location>
</feature>
<dbReference type="EMBL" id="FN648409">
    <property type="protein sequence ID" value="CBN76842.1"/>
    <property type="molecule type" value="Genomic_DNA"/>
</dbReference>
<dbReference type="AlphaFoldDB" id="D8LIV8"/>
<accession>D8LIV8</accession>
<organism evidence="3 4">
    <name type="scientific">Ectocarpus siliculosus</name>
    <name type="common">Brown alga</name>
    <name type="synonym">Conferva siliculosa</name>
    <dbReference type="NCBI Taxonomy" id="2880"/>
    <lineage>
        <taxon>Eukaryota</taxon>
        <taxon>Sar</taxon>
        <taxon>Stramenopiles</taxon>
        <taxon>Ochrophyta</taxon>
        <taxon>PX clade</taxon>
        <taxon>Phaeophyceae</taxon>
        <taxon>Ectocarpales</taxon>
        <taxon>Ectocarpaceae</taxon>
        <taxon>Ectocarpus</taxon>
    </lineage>
</organism>
<feature type="compositionally biased region" description="Basic and acidic residues" evidence="1">
    <location>
        <begin position="283"/>
        <end position="294"/>
    </location>
</feature>
<evidence type="ECO:0000259" key="2">
    <source>
        <dbReference type="Pfam" id="PF10197"/>
    </source>
</evidence>
<feature type="compositionally biased region" description="Basic residues" evidence="1">
    <location>
        <begin position="295"/>
        <end position="309"/>
    </location>
</feature>
<dbReference type="PANTHER" id="PTHR13151:SF2">
    <property type="entry name" value="COREPRESSOR INTERACTING WITH RBPJ 1"/>
    <property type="match status" value="1"/>
</dbReference>
<gene>
    <name evidence="3" type="ORF">Esi_0023_0063</name>
</gene>
<feature type="compositionally biased region" description="Basic and acidic residues" evidence="1">
    <location>
        <begin position="418"/>
        <end position="427"/>
    </location>
</feature>
<dbReference type="PANTHER" id="PTHR13151">
    <property type="entry name" value="CBF1 INTERACTING COREPRESSOR CIR"/>
    <property type="match status" value="1"/>
</dbReference>
<dbReference type="GO" id="GO:0003714">
    <property type="term" value="F:transcription corepressor activity"/>
    <property type="evidence" value="ECO:0007669"/>
    <property type="project" value="InterPro"/>
</dbReference>
<proteinExistence type="predicted"/>
<feature type="compositionally biased region" description="Gly residues" evidence="1">
    <location>
        <begin position="241"/>
        <end position="256"/>
    </location>
</feature>
<dbReference type="STRING" id="2880.D8LIV8"/>